<dbReference type="RefSeq" id="WP_155084791.1">
    <property type="nucleotide sequence ID" value="NZ_WMIA01000048.1"/>
</dbReference>
<keyword evidence="1" id="KW-0560">Oxidoreductase</keyword>
<dbReference type="InterPro" id="IPR020936">
    <property type="entry name" value="TrhO"/>
</dbReference>
<dbReference type="AlphaFoldDB" id="A0A844GWD3"/>
<dbReference type="GO" id="GO:0016740">
    <property type="term" value="F:transferase activity"/>
    <property type="evidence" value="ECO:0007669"/>
    <property type="project" value="UniProtKB-KW"/>
</dbReference>
<accession>A0A844GWD3</accession>
<evidence type="ECO:0000256" key="1">
    <source>
        <dbReference type="HAMAP-Rule" id="MF_00469"/>
    </source>
</evidence>
<dbReference type="SMART" id="SM00450">
    <property type="entry name" value="RHOD"/>
    <property type="match status" value="1"/>
</dbReference>
<dbReference type="PANTHER" id="PTHR43268:SF3">
    <property type="entry name" value="RHODANESE-LIKE DOMAIN-CONTAINING PROTEIN 7-RELATED"/>
    <property type="match status" value="1"/>
</dbReference>
<organism evidence="3 4">
    <name type="scientific">Cyanobacterium aponinum 0216</name>
    <dbReference type="NCBI Taxonomy" id="2676140"/>
    <lineage>
        <taxon>Bacteria</taxon>
        <taxon>Bacillati</taxon>
        <taxon>Cyanobacteriota</taxon>
        <taxon>Cyanophyceae</taxon>
        <taxon>Oscillatoriophycideae</taxon>
        <taxon>Chroococcales</taxon>
        <taxon>Geminocystaceae</taxon>
        <taxon>Cyanobacterium</taxon>
    </lineage>
</organism>
<dbReference type="InterPro" id="IPR036873">
    <property type="entry name" value="Rhodanese-like_dom_sf"/>
</dbReference>
<dbReference type="InterPro" id="IPR001763">
    <property type="entry name" value="Rhodanese-like_dom"/>
</dbReference>
<dbReference type="Pfam" id="PF17773">
    <property type="entry name" value="UPF0176_N"/>
    <property type="match status" value="1"/>
</dbReference>
<proteinExistence type="inferred from homology"/>
<dbReference type="EMBL" id="WMIA01000048">
    <property type="protein sequence ID" value="MTF40757.1"/>
    <property type="molecule type" value="Genomic_DNA"/>
</dbReference>
<dbReference type="EC" id="1.14.-.-" evidence="1"/>
<dbReference type="GO" id="GO:0006400">
    <property type="term" value="P:tRNA modification"/>
    <property type="evidence" value="ECO:0007669"/>
    <property type="project" value="UniProtKB-UniRule"/>
</dbReference>
<gene>
    <name evidence="1" type="primary">trhO</name>
    <name evidence="3" type="ORF">GGC33_17770</name>
</gene>
<sequence length="252" mass="28973">MNLIFASFYRFLPLENLEDLQAEFLQWCQEGEIKGTILIAKEGINANIVGEKEPLKEVIEKLQKKLNCDEWEIKYSDVEIMPFARMKVKIKKEIITFGIPDADPNKQVGTYIKPKDWNNLISQPDVKLVDTRNEYEVQIGTFKGAENPHIDSFTELNKYIEEHLNPEKDQKVAMFCTGGIRCEKVTALMLSKGFKEVYHLQGGILKYLQEIPPEESLWEGECFVFDERVAVKHGLEKGSYKLCPETGEPIPV</sequence>
<dbReference type="GO" id="GO:0016705">
    <property type="term" value="F:oxidoreductase activity, acting on paired donors, with incorporation or reduction of molecular oxygen"/>
    <property type="evidence" value="ECO:0007669"/>
    <property type="project" value="UniProtKB-UniRule"/>
</dbReference>
<dbReference type="Gene3D" id="3.30.70.100">
    <property type="match status" value="1"/>
</dbReference>
<evidence type="ECO:0000259" key="2">
    <source>
        <dbReference type="PROSITE" id="PS50206"/>
    </source>
</evidence>
<evidence type="ECO:0000313" key="4">
    <source>
        <dbReference type="Proteomes" id="UP000437131"/>
    </source>
</evidence>
<comment type="function">
    <text evidence="1">Catalyzes oxygen-dependent 5-hydroxyuridine (ho5U) modification at position 34 in tRNAs.</text>
</comment>
<dbReference type="PANTHER" id="PTHR43268">
    <property type="entry name" value="THIOSULFATE SULFURTRANSFERASE/RHODANESE-LIKE DOMAIN-CONTAINING PROTEIN 2"/>
    <property type="match status" value="1"/>
</dbReference>
<reference evidence="3 4" key="1">
    <citation type="submission" date="2019-11" db="EMBL/GenBank/DDBJ databases">
        <title>Isolation of a new High Light Tolerant Cyanobacteria.</title>
        <authorList>
            <person name="Dobson Z."/>
            <person name="Vaughn N."/>
            <person name="Vaughn M."/>
            <person name="Fromme P."/>
            <person name="Mazor Y."/>
        </authorList>
    </citation>
    <scope>NUCLEOTIDE SEQUENCE [LARGE SCALE GENOMIC DNA]</scope>
    <source>
        <strain evidence="3 4">0216</strain>
    </source>
</reference>
<dbReference type="HAMAP" id="MF_00469">
    <property type="entry name" value="TrhO"/>
    <property type="match status" value="1"/>
</dbReference>
<keyword evidence="3" id="KW-0808">Transferase</keyword>
<comment type="caution">
    <text evidence="3">The sequence shown here is derived from an EMBL/GenBank/DDBJ whole genome shotgun (WGS) entry which is preliminary data.</text>
</comment>
<dbReference type="Gene3D" id="3.40.250.10">
    <property type="entry name" value="Rhodanese-like domain"/>
    <property type="match status" value="1"/>
</dbReference>
<dbReference type="Proteomes" id="UP000437131">
    <property type="component" value="Unassembled WGS sequence"/>
</dbReference>
<dbReference type="InterPro" id="IPR040503">
    <property type="entry name" value="TRHO_N"/>
</dbReference>
<dbReference type="CDD" id="cd01518">
    <property type="entry name" value="RHOD_YceA"/>
    <property type="match status" value="1"/>
</dbReference>
<dbReference type="PROSITE" id="PS50206">
    <property type="entry name" value="RHODANESE_3"/>
    <property type="match status" value="1"/>
</dbReference>
<comment type="catalytic activity">
    <reaction evidence="1">
        <text>uridine(34) in tRNA + AH2 + O2 = 5-hydroxyuridine(34) in tRNA + A + H2O</text>
        <dbReference type="Rhea" id="RHEA:64224"/>
        <dbReference type="Rhea" id="RHEA-COMP:11727"/>
        <dbReference type="Rhea" id="RHEA-COMP:13381"/>
        <dbReference type="ChEBI" id="CHEBI:13193"/>
        <dbReference type="ChEBI" id="CHEBI:15377"/>
        <dbReference type="ChEBI" id="CHEBI:15379"/>
        <dbReference type="ChEBI" id="CHEBI:17499"/>
        <dbReference type="ChEBI" id="CHEBI:65315"/>
        <dbReference type="ChEBI" id="CHEBI:136877"/>
    </reaction>
</comment>
<dbReference type="Pfam" id="PF00581">
    <property type="entry name" value="Rhodanese"/>
    <property type="match status" value="1"/>
</dbReference>
<feature type="domain" description="Rhodanese" evidence="2">
    <location>
        <begin position="122"/>
        <end position="216"/>
    </location>
</feature>
<protein>
    <recommendedName>
        <fullName evidence="1">tRNA uridine(34) hydroxylase</fullName>
        <ecNumber evidence="1">1.14.-.-</ecNumber>
    </recommendedName>
    <alternativeName>
        <fullName evidence="1">tRNA hydroxylation protein O</fullName>
    </alternativeName>
</protein>
<dbReference type="NCBIfam" id="NF001136">
    <property type="entry name" value="PRK00142.1-4"/>
    <property type="match status" value="1"/>
</dbReference>
<comment type="similarity">
    <text evidence="1">Belongs to the TrhO family.</text>
</comment>
<evidence type="ECO:0000313" key="3">
    <source>
        <dbReference type="EMBL" id="MTF40757.1"/>
    </source>
</evidence>
<name>A0A844GWD3_9CHRO</name>
<dbReference type="SUPFAM" id="SSF52821">
    <property type="entry name" value="Rhodanese/Cell cycle control phosphatase"/>
    <property type="match status" value="1"/>
</dbReference>
<keyword evidence="1" id="KW-0819">tRNA processing</keyword>